<dbReference type="InterPro" id="IPR016039">
    <property type="entry name" value="Thiolase-like"/>
</dbReference>
<proteinExistence type="inferred from homology"/>
<keyword evidence="2 4" id="KW-0414">Isoprene biosynthesis</keyword>
<dbReference type="InterPro" id="IPR013747">
    <property type="entry name" value="ACP_syn_III_C"/>
</dbReference>
<dbReference type="GO" id="GO:0010142">
    <property type="term" value="P:farnesyl diphosphate biosynthetic process, mevalonate pathway"/>
    <property type="evidence" value="ECO:0007669"/>
    <property type="project" value="TreeGrafter"/>
</dbReference>
<dbReference type="HAMAP" id="MF_01409">
    <property type="entry name" value="HMG_CoA_synth_arch"/>
    <property type="match status" value="1"/>
</dbReference>
<dbReference type="GO" id="GO:0003985">
    <property type="term" value="F:acetyl-CoA C-acetyltransferase activity"/>
    <property type="evidence" value="ECO:0007669"/>
    <property type="project" value="UniProtKB-UniRule"/>
</dbReference>
<feature type="binding site" evidence="4">
    <location>
        <position position="153"/>
    </location>
    <ligand>
        <name>(3S)-3-hydroxy-3-methylglutaryl-CoA</name>
        <dbReference type="ChEBI" id="CHEBI:43074"/>
    </ligand>
</feature>
<dbReference type="Pfam" id="PF08541">
    <property type="entry name" value="ACP_syn_III_C"/>
    <property type="match status" value="1"/>
</dbReference>
<feature type="binding site" evidence="4">
    <location>
        <position position="234"/>
    </location>
    <ligand>
        <name>(3S)-3-hydroxy-3-methylglutaryl-CoA</name>
        <dbReference type="ChEBI" id="CHEBI:43074"/>
    </ligand>
</feature>
<feature type="binding site" evidence="4">
    <location>
        <position position="243"/>
    </location>
    <ligand>
        <name>(3S)-3-hydroxy-3-methylglutaryl-CoA</name>
        <dbReference type="ChEBI" id="CHEBI:43074"/>
    </ligand>
</feature>
<keyword evidence="7" id="KW-1185">Reference proteome</keyword>
<keyword evidence="1 4" id="KW-0808">Transferase</keyword>
<comment type="caution">
    <text evidence="4">Lacks conserved residue(s) required for the propagation of feature annotation.</text>
</comment>
<comment type="pathway">
    <text evidence="4">Metabolic intermediate biosynthesis; (R)-mevalonate biosynthesis; (R)-mevalonate from acetyl-CoA: step 2/3.</text>
</comment>
<dbReference type="PANTHER" id="PTHR43323">
    <property type="entry name" value="3-HYDROXY-3-METHYLGLUTARYL COENZYME A SYNTHASE"/>
    <property type="match status" value="1"/>
</dbReference>
<protein>
    <recommendedName>
        <fullName evidence="4">Hydroxymethylglutaryl-CoA synthase</fullName>
        <shortName evidence="4">HMG-CoA synthase</shortName>
        <shortName evidence="4">HMGCS</shortName>
        <ecNumber evidence="4">2.3.3.10</ecNumber>
    </recommendedName>
</protein>
<gene>
    <name evidence="6" type="ORF">JH146_0128</name>
</gene>
<dbReference type="GO" id="GO:0019287">
    <property type="term" value="P:isopentenyl diphosphate biosynthetic process, mevalonate pathway"/>
    <property type="evidence" value="ECO:0007669"/>
    <property type="project" value="UniProtKB-UniRule"/>
</dbReference>
<dbReference type="PANTHER" id="PTHR43323:SF2">
    <property type="entry name" value="HYDROXYMETHYLGLUTARYL-COA SYNTHASE"/>
    <property type="match status" value="1"/>
</dbReference>
<dbReference type="InterPro" id="IPR004656">
    <property type="entry name" value="HMG_CoA_Synthase"/>
</dbReference>
<dbReference type="CDD" id="cd00827">
    <property type="entry name" value="init_cond_enzymes"/>
    <property type="match status" value="1"/>
</dbReference>
<feature type="binding site" evidence="4">
    <location>
        <position position="239"/>
    </location>
    <ligand>
        <name>CoA</name>
        <dbReference type="ChEBI" id="CHEBI:57287"/>
        <note>ligand shared with acetoacetyl-CoA thiolase</note>
    </ligand>
</feature>
<dbReference type="KEGG" id="mjh:JH146_0128"/>
<sequence length="345" mass="37562">MAGIVGYGAYIPKYRIKVEEIARVWNKDPESIKKGLLVYEKAVPSLDEDTATIAVEAARNALKRAGINPKDIEAVYVGSESHPYAVKPTATIVAEAIDATPELTAADLEFACKAGTAGIQMCMGLVESGLIKYGLAIGADTAQGAPGDALEYTAAAGGAAYIIGKSNVIAEFNGTYSYTTDTPDFWRREGKPYPRHGGRFTGEPAYFRHVINAAKGLMEKMGTKPEDYDYCVFHQPNGKFYVRVAKILGFKEEQYKVGLLTPYIGNTYSGAVPLGLSNVLDNCEGGERILAVSYGSGAGSDAFDITVTDRINKVKDKAPRTAYYLERKEYIDYALYAKFRKKIKM</sequence>
<dbReference type="SUPFAM" id="SSF53901">
    <property type="entry name" value="Thiolase-like"/>
    <property type="match status" value="2"/>
</dbReference>
<dbReference type="HOGENOM" id="CLU_039592_7_0_2"/>
<feature type="domain" description="Beta-ketoacyl-[acyl-carrier-protein] synthase III C-terminal" evidence="5">
    <location>
        <begin position="218"/>
        <end position="298"/>
    </location>
</feature>
<dbReference type="Gene3D" id="3.40.47.10">
    <property type="match status" value="1"/>
</dbReference>
<organism evidence="6 7">
    <name type="scientific">Methanocaldococcus bathoardescens</name>
    <dbReference type="NCBI Taxonomy" id="1301915"/>
    <lineage>
        <taxon>Archaea</taxon>
        <taxon>Methanobacteriati</taxon>
        <taxon>Methanobacteriota</taxon>
        <taxon>Methanomada group</taxon>
        <taxon>Methanococci</taxon>
        <taxon>Methanococcales</taxon>
        <taxon>Methanocaldococcaceae</taxon>
        <taxon>Methanocaldococcus</taxon>
    </lineage>
</organism>
<comment type="catalytic activity">
    <reaction evidence="4">
        <text>acetoacetyl-CoA + acetyl-CoA + H2O = (3S)-3-hydroxy-3-methylglutaryl-CoA + CoA + H(+)</text>
        <dbReference type="Rhea" id="RHEA:10188"/>
        <dbReference type="ChEBI" id="CHEBI:15377"/>
        <dbReference type="ChEBI" id="CHEBI:15378"/>
        <dbReference type="ChEBI" id="CHEBI:43074"/>
        <dbReference type="ChEBI" id="CHEBI:57286"/>
        <dbReference type="ChEBI" id="CHEBI:57287"/>
        <dbReference type="ChEBI" id="CHEBI:57288"/>
        <dbReference type="EC" id="2.3.3.10"/>
    </reaction>
</comment>
<evidence type="ECO:0000256" key="3">
    <source>
        <dbReference type="ARBA" id="ARBA00023315"/>
    </source>
</evidence>
<feature type="active site" description="Acyl-thioester intermediate" evidence="4">
    <location>
        <position position="112"/>
    </location>
</feature>
<evidence type="ECO:0000313" key="6">
    <source>
        <dbReference type="EMBL" id="AIJ04979.1"/>
    </source>
</evidence>
<dbReference type="FunFam" id="3.40.47.10:FF:000046">
    <property type="entry name" value="UPF0219 protein M1627_1703"/>
    <property type="match status" value="1"/>
</dbReference>
<comment type="similarity">
    <text evidence="4">Belongs to the thiolase-like superfamily. Archaeal HMG-CoA synthase family.</text>
</comment>
<dbReference type="STRING" id="1301915.JH146_0128"/>
<feature type="binding site" evidence="4">
    <location>
        <position position="28"/>
    </location>
    <ligand>
        <name>(3S)-3-hydroxy-3-methylglutaryl-CoA</name>
        <dbReference type="ChEBI" id="CHEBI:43074"/>
    </ligand>
</feature>
<accession>A0A076LHH4</accession>
<evidence type="ECO:0000256" key="4">
    <source>
        <dbReference type="HAMAP-Rule" id="MF_01409"/>
    </source>
</evidence>
<evidence type="ECO:0000259" key="5">
    <source>
        <dbReference type="Pfam" id="PF08541"/>
    </source>
</evidence>
<feature type="binding site" evidence="4">
    <location>
        <position position="199"/>
    </location>
    <ligand>
        <name>CoA</name>
        <dbReference type="ChEBI" id="CHEBI:57287"/>
        <note>ligand shared with acetoacetyl-CoA thiolase</note>
    </ligand>
</feature>
<evidence type="ECO:0000256" key="1">
    <source>
        <dbReference type="ARBA" id="ARBA00022679"/>
    </source>
</evidence>
<dbReference type="EC" id="2.3.3.10" evidence="4"/>
<dbReference type="EMBL" id="CP009149">
    <property type="protein sequence ID" value="AIJ04979.1"/>
    <property type="molecule type" value="Genomic_DNA"/>
</dbReference>
<reference evidence="6 7" key="1">
    <citation type="journal article" date="2015" name="Int. J. Syst. Evol. Microbiol.">
        <title>M ethanocaldococcus bathoardescens sp. nov., a hyperthermophilic methanogen isolated from a volcanically active deep-sea hydrothermal vent.</title>
        <authorList>
            <person name="Stewart L.C."/>
            <person name="Jung J.H."/>
            <person name="Kim Y.T."/>
            <person name="Kwon S.W."/>
            <person name="Park C.S."/>
            <person name="Holden J.F."/>
        </authorList>
    </citation>
    <scope>NUCLEOTIDE SEQUENCE [LARGE SCALE GENOMIC DNA]</scope>
    <source>
        <strain evidence="6 7">JH146</strain>
    </source>
</reference>
<dbReference type="NCBIfam" id="NF003274">
    <property type="entry name" value="PRK04262.1"/>
    <property type="match status" value="1"/>
</dbReference>
<keyword evidence="3 4" id="KW-0012">Acyltransferase</keyword>
<feature type="binding site" evidence="4">
    <location>
        <position position="201"/>
    </location>
    <ligand>
        <name>(3S)-3-hydroxy-3-methylglutaryl-CoA</name>
        <dbReference type="ChEBI" id="CHEBI:43074"/>
    </ligand>
</feature>
<comment type="function">
    <text evidence="4">Catalyzes the condensation of acetyl-CoA with acetoacetyl-CoA to form 3-hydroxy-3-methylglutaryl-CoA (HMG-CoA). Functions in the mevalonate (MVA) pathway leading to isopentenyl diphosphate (IPP), a key precursor for the biosynthesis of isoprenoid compounds that are building blocks of archaeal membrane lipids.</text>
</comment>
<dbReference type="GO" id="GO:0004421">
    <property type="term" value="F:hydroxymethylglutaryl-CoA synthase activity"/>
    <property type="evidence" value="ECO:0007669"/>
    <property type="project" value="UniProtKB-EC"/>
</dbReference>
<name>A0A076LHH4_9EURY</name>
<feature type="binding site" evidence="4">
    <location>
        <position position="266"/>
    </location>
    <ligand>
        <name>(3S)-3-hydroxy-3-methylglutaryl-CoA</name>
        <dbReference type="ChEBI" id="CHEBI:43074"/>
    </ligand>
</feature>
<feature type="active site" description="Proton donor/acceptor" evidence="4">
    <location>
        <position position="80"/>
    </location>
</feature>
<dbReference type="OrthoDB" id="5812at2157"/>
<dbReference type="RefSeq" id="WP_048201192.1">
    <property type="nucleotide sequence ID" value="NZ_CP009149.1"/>
</dbReference>
<evidence type="ECO:0000256" key="2">
    <source>
        <dbReference type="ARBA" id="ARBA00023229"/>
    </source>
</evidence>
<dbReference type="GeneID" id="24890718"/>
<feature type="binding site" evidence="4">
    <location>
        <position position="112"/>
    </location>
    <ligand>
        <name>(3S)-3-hydroxy-3-methylglutaryl-CoA</name>
        <dbReference type="ChEBI" id="CHEBI:43074"/>
    </ligand>
</feature>
<evidence type="ECO:0000313" key="7">
    <source>
        <dbReference type="Proteomes" id="UP000028781"/>
    </source>
</evidence>
<feature type="active site" description="Proton donor/acceptor" evidence="4">
    <location>
        <position position="234"/>
    </location>
</feature>
<comment type="subunit">
    <text evidence="4">Interacts with acetoacetyl-CoA thiolase that catalyzes the precedent step in the pathway and with a DUF35 protein. The acetoacetyl-CoA thiolase/HMG-CoA synthase complex channels the intermediate via a fused CoA-binding site, which allows for efficient coupling of the endergonic thiolase reaction with the exergonic HMGCS reaction.</text>
</comment>
<feature type="binding site" evidence="4">
    <location>
        <position position="296"/>
    </location>
    <ligand>
        <name>(3S)-3-hydroxy-3-methylglutaryl-CoA</name>
        <dbReference type="ChEBI" id="CHEBI:43074"/>
    </ligand>
</feature>
<dbReference type="Proteomes" id="UP000028781">
    <property type="component" value="Chromosome"/>
</dbReference>
<dbReference type="NCBIfam" id="TIGR00748">
    <property type="entry name" value="HMG_CoA_syn_Arc"/>
    <property type="match status" value="1"/>
</dbReference>
<dbReference type="AlphaFoldDB" id="A0A076LHH4"/>